<comment type="similarity">
    <text evidence="3 10">Belongs to the FliL family.</text>
</comment>
<keyword evidence="11" id="KW-0732">Signal</keyword>
<keyword evidence="4" id="KW-1003">Cell membrane</keyword>
<reference evidence="13" key="1">
    <citation type="journal article" date="2024" name="Int. J. Syst. Evol. Microbiol.">
        <title>Methylomarinovum tepidoasis sp. nov., a moderately thermophilic methanotroph of the family Methylothermaceae isolated from a deep-sea hydrothermal field.</title>
        <authorList>
            <person name="Hirayama H."/>
            <person name="Takaki Y."/>
            <person name="Abe M."/>
            <person name="Miyazaki M."/>
            <person name="Uematsu K."/>
            <person name="Matsui Y."/>
            <person name="Takai K."/>
        </authorList>
    </citation>
    <scope>NUCLEOTIDE SEQUENCE [LARGE SCALE GENOMIC DNA]</scope>
    <source>
        <strain evidence="13">IT-9</strain>
    </source>
</reference>
<evidence type="ECO:0000256" key="7">
    <source>
        <dbReference type="ARBA" id="ARBA00022779"/>
    </source>
</evidence>
<keyword evidence="10" id="KW-0997">Cell inner membrane</keyword>
<keyword evidence="12" id="KW-0966">Cell projection</keyword>
<evidence type="ECO:0000256" key="11">
    <source>
        <dbReference type="SAM" id="SignalP"/>
    </source>
</evidence>
<feature type="signal peptide" evidence="11">
    <location>
        <begin position="1"/>
        <end position="24"/>
    </location>
</feature>
<evidence type="ECO:0000256" key="1">
    <source>
        <dbReference type="ARBA" id="ARBA00002254"/>
    </source>
</evidence>
<evidence type="ECO:0000256" key="4">
    <source>
        <dbReference type="ARBA" id="ARBA00022475"/>
    </source>
</evidence>
<accession>A0AAU9C261</accession>
<name>A0AAU9C261_9GAMM</name>
<keyword evidence="5 10" id="KW-0145">Chemotaxis</keyword>
<evidence type="ECO:0000256" key="6">
    <source>
        <dbReference type="ARBA" id="ARBA00022692"/>
    </source>
</evidence>
<keyword evidence="7 10" id="KW-0283">Flagellar rotation</keyword>
<keyword evidence="6" id="KW-0812">Transmembrane</keyword>
<keyword evidence="12" id="KW-0969">Cilium</keyword>
<comment type="subcellular location">
    <subcellularLocation>
        <location evidence="10">Cell inner membrane</location>
    </subcellularLocation>
    <subcellularLocation>
        <location evidence="2">Cell membrane</location>
        <topology evidence="2">Single-pass membrane protein</topology>
    </subcellularLocation>
</comment>
<comment type="function">
    <text evidence="1 10">Controls the rotational direction of flagella during chemotaxis.</text>
</comment>
<dbReference type="InterPro" id="IPR005503">
    <property type="entry name" value="FliL"/>
</dbReference>
<dbReference type="RefSeq" id="WP_317706137.1">
    <property type="nucleotide sequence ID" value="NZ_AP024714.1"/>
</dbReference>
<sequence length="139" mass="15951">MRHAYRLSGWWLLALLVLAVPAWAGDDEEEGEKAAPEIEYLALQPKLIVNLAGRRHYLSADVQLMIKGKDNKERIQKHTPLIRHALIMLFSGLPPEQVADISQREQLREKALTEIRKLLDTYSDSDGLKDVFFTEFLVQ</sequence>
<protein>
    <recommendedName>
        <fullName evidence="10">Flagellar protein FliL</fullName>
    </recommendedName>
</protein>
<keyword evidence="8" id="KW-1133">Transmembrane helix</keyword>
<dbReference type="PANTHER" id="PTHR35091">
    <property type="entry name" value="FLAGELLAR PROTEIN FLIL"/>
    <property type="match status" value="1"/>
</dbReference>
<evidence type="ECO:0000313" key="12">
    <source>
        <dbReference type="EMBL" id="BCX81204.1"/>
    </source>
</evidence>
<evidence type="ECO:0000256" key="8">
    <source>
        <dbReference type="ARBA" id="ARBA00022989"/>
    </source>
</evidence>
<gene>
    <name evidence="12" type="ORF">MIT9_P0782</name>
</gene>
<evidence type="ECO:0000256" key="9">
    <source>
        <dbReference type="ARBA" id="ARBA00023136"/>
    </source>
</evidence>
<dbReference type="PANTHER" id="PTHR35091:SF2">
    <property type="entry name" value="FLAGELLAR PROTEIN FLIL"/>
    <property type="match status" value="1"/>
</dbReference>
<dbReference type="GO" id="GO:0006935">
    <property type="term" value="P:chemotaxis"/>
    <property type="evidence" value="ECO:0007669"/>
    <property type="project" value="UniProtKB-KW"/>
</dbReference>
<dbReference type="AlphaFoldDB" id="A0AAU9C261"/>
<evidence type="ECO:0000313" key="13">
    <source>
        <dbReference type="Proteomes" id="UP001321825"/>
    </source>
</evidence>
<evidence type="ECO:0000256" key="2">
    <source>
        <dbReference type="ARBA" id="ARBA00004162"/>
    </source>
</evidence>
<dbReference type="Proteomes" id="UP001321825">
    <property type="component" value="Chromosome"/>
</dbReference>
<dbReference type="Pfam" id="PF03748">
    <property type="entry name" value="FliL"/>
    <property type="match status" value="1"/>
</dbReference>
<evidence type="ECO:0000256" key="3">
    <source>
        <dbReference type="ARBA" id="ARBA00008281"/>
    </source>
</evidence>
<proteinExistence type="inferred from homology"/>
<organism evidence="12 13">
    <name type="scientific">Methylomarinovum caldicuralii</name>
    <dbReference type="NCBI Taxonomy" id="438856"/>
    <lineage>
        <taxon>Bacteria</taxon>
        <taxon>Pseudomonadati</taxon>
        <taxon>Pseudomonadota</taxon>
        <taxon>Gammaproteobacteria</taxon>
        <taxon>Methylococcales</taxon>
        <taxon>Methylothermaceae</taxon>
        <taxon>Methylomarinovum</taxon>
    </lineage>
</organism>
<dbReference type="GO" id="GO:0005886">
    <property type="term" value="C:plasma membrane"/>
    <property type="evidence" value="ECO:0007669"/>
    <property type="project" value="UniProtKB-SubCell"/>
</dbReference>
<keyword evidence="12" id="KW-0282">Flagellum</keyword>
<evidence type="ECO:0000256" key="5">
    <source>
        <dbReference type="ARBA" id="ARBA00022500"/>
    </source>
</evidence>
<dbReference type="GO" id="GO:0009425">
    <property type="term" value="C:bacterial-type flagellum basal body"/>
    <property type="evidence" value="ECO:0007669"/>
    <property type="project" value="InterPro"/>
</dbReference>
<evidence type="ECO:0000256" key="10">
    <source>
        <dbReference type="RuleBase" id="RU364125"/>
    </source>
</evidence>
<dbReference type="GO" id="GO:0071978">
    <property type="term" value="P:bacterial-type flagellum-dependent swarming motility"/>
    <property type="evidence" value="ECO:0007669"/>
    <property type="project" value="TreeGrafter"/>
</dbReference>
<feature type="chain" id="PRO_5043784466" description="Flagellar protein FliL" evidence="11">
    <location>
        <begin position="25"/>
        <end position="139"/>
    </location>
</feature>
<dbReference type="EMBL" id="AP024714">
    <property type="protein sequence ID" value="BCX81204.1"/>
    <property type="molecule type" value="Genomic_DNA"/>
</dbReference>
<keyword evidence="9 10" id="KW-0472">Membrane</keyword>
<keyword evidence="13" id="KW-1185">Reference proteome</keyword>
<dbReference type="KEGG" id="mcau:MIT9_P0782"/>